<evidence type="ECO:0000313" key="4">
    <source>
        <dbReference type="Proteomes" id="UP000091929"/>
    </source>
</evidence>
<dbReference type="Proteomes" id="UP000092403">
    <property type="component" value="Unassembled WGS sequence"/>
</dbReference>
<evidence type="ECO:0000313" key="2">
    <source>
        <dbReference type="EMBL" id="KYC47139.1"/>
    </source>
</evidence>
<dbReference type="EMBL" id="LNJC01000032">
    <property type="protein sequence ID" value="KYC49555.1"/>
    <property type="molecule type" value="Genomic_DNA"/>
</dbReference>
<accession>A0A150IQ14</accession>
<dbReference type="EMBL" id="LNGF01000032">
    <property type="protein sequence ID" value="KYC47139.1"/>
    <property type="molecule type" value="Genomic_DNA"/>
</dbReference>
<evidence type="ECO:0000313" key="1">
    <source>
        <dbReference type="EMBL" id="KYC46377.1"/>
    </source>
</evidence>
<accession>A0A150IXD7</accession>
<evidence type="ECO:0000313" key="5">
    <source>
        <dbReference type="Proteomes" id="UP000092401"/>
    </source>
</evidence>
<protein>
    <submittedName>
        <fullName evidence="3">Uncharacterized protein</fullName>
    </submittedName>
</protein>
<name>A0A150IXD7_9EURY</name>
<proteinExistence type="predicted"/>
<dbReference type="AlphaFoldDB" id="A0A150IXD7"/>
<evidence type="ECO:0000313" key="6">
    <source>
        <dbReference type="Proteomes" id="UP000092403"/>
    </source>
</evidence>
<accession>A0A150IN57</accession>
<dbReference type="Proteomes" id="UP000092401">
    <property type="component" value="Unassembled WGS sequence"/>
</dbReference>
<dbReference type="Proteomes" id="UP000091929">
    <property type="component" value="Unassembled WGS sequence"/>
</dbReference>
<evidence type="ECO:0000313" key="3">
    <source>
        <dbReference type="EMBL" id="KYC49555.1"/>
    </source>
</evidence>
<organism evidence="3 6">
    <name type="scientific">Candidatus Methanofastidiosum methylothiophilum</name>
    <dbReference type="NCBI Taxonomy" id="1705564"/>
    <lineage>
        <taxon>Archaea</taxon>
        <taxon>Methanobacteriati</taxon>
        <taxon>Methanobacteriota</taxon>
        <taxon>Stenosarchaea group</taxon>
        <taxon>Candidatus Methanofastidiosia</taxon>
        <taxon>Candidatus Methanofastidiosales</taxon>
        <taxon>Candidatus Methanofastidiosaceae</taxon>
        <taxon>Candidatus Methanofastidiosum</taxon>
    </lineage>
</organism>
<comment type="caution">
    <text evidence="3">The sequence shown here is derived from an EMBL/GenBank/DDBJ whole genome shotgun (WGS) entry which is preliminary data.</text>
</comment>
<sequence length="86" mass="9926">MEFEVGSKYKIIKNGCSISWTETNCIPEVKIITKNLHIGDIVKYKGRIDFPGCEVSYDIFELEDTEGVFWPNQFGSAKEEYLEKII</sequence>
<gene>
    <name evidence="1" type="ORF">APG10_00080</name>
    <name evidence="2" type="ORF">APG11_01393</name>
    <name evidence="3" type="ORF">APG12_01391</name>
</gene>
<reference evidence="4 5" key="1">
    <citation type="journal article" date="2016" name="ISME J.">
        <title>Chasing the elusive Euryarchaeota class WSA2: genomes reveal a uniquely fastidious methyl-reducing methanogen.</title>
        <authorList>
            <person name="Nobu M.K."/>
            <person name="Narihiro T."/>
            <person name="Kuroda K."/>
            <person name="Mei R."/>
            <person name="Liu W.T."/>
        </authorList>
    </citation>
    <scope>NUCLEOTIDE SEQUENCE [LARGE SCALE GENOMIC DNA]</scope>
    <source>
        <strain evidence="1">B03fssc0709_Meth_Bin005</strain>
        <strain evidence="2">B15fssc0709_Meth_Bin003</strain>
        <strain evidence="3">BMIXfssc0709_Meth_Bin006</strain>
    </source>
</reference>
<dbReference type="EMBL" id="LNGE01000001">
    <property type="protein sequence ID" value="KYC46377.1"/>
    <property type="molecule type" value="Genomic_DNA"/>
</dbReference>